<evidence type="ECO:0000256" key="1">
    <source>
        <dbReference type="SAM" id="MobiDB-lite"/>
    </source>
</evidence>
<feature type="region of interest" description="Disordered" evidence="1">
    <location>
        <begin position="1"/>
        <end position="40"/>
    </location>
</feature>
<dbReference type="EMBL" id="JACHEW010000014">
    <property type="protein sequence ID" value="MBB6017431.1"/>
    <property type="molecule type" value="Genomic_DNA"/>
</dbReference>
<gene>
    <name evidence="2" type="ORF">HNQ04_002696</name>
</gene>
<sequence>MEDDAKDQEIQGGFPTFPGGAVQAEQQLPWGQQGQEKRQEDGLCELRIPATSFHPAFLRFDGTRAGEMSTQVTLIHAPGRDHREDDVHDTLQRVVAQERDAGFEVAGQFAPLEVGGFWRGHTPKTPPFVVPVRNQSHVQGFAVQHILNMELSGTEP</sequence>
<name>A0ABR6NTU1_9DEIO</name>
<keyword evidence="3" id="KW-1185">Reference proteome</keyword>
<dbReference type="Proteomes" id="UP000629870">
    <property type="component" value="Unassembled WGS sequence"/>
</dbReference>
<organism evidence="2 3">
    <name type="scientific">Deinococcus radiopugnans ATCC 19172</name>
    <dbReference type="NCBI Taxonomy" id="585398"/>
    <lineage>
        <taxon>Bacteria</taxon>
        <taxon>Thermotogati</taxon>
        <taxon>Deinococcota</taxon>
        <taxon>Deinococci</taxon>
        <taxon>Deinococcales</taxon>
        <taxon>Deinococcaceae</taxon>
        <taxon>Deinococcus</taxon>
    </lineage>
</organism>
<reference evidence="2 3" key="1">
    <citation type="submission" date="2020-08" db="EMBL/GenBank/DDBJ databases">
        <title>Genomic Encyclopedia of Type Strains, Phase IV (KMG-IV): sequencing the most valuable type-strain genomes for metagenomic binning, comparative biology and taxonomic classification.</title>
        <authorList>
            <person name="Goeker M."/>
        </authorList>
    </citation>
    <scope>NUCLEOTIDE SEQUENCE [LARGE SCALE GENOMIC DNA]</scope>
    <source>
        <strain evidence="2 3">DSM 12027</strain>
    </source>
</reference>
<protein>
    <submittedName>
        <fullName evidence="2">Uncharacterized protein</fullName>
    </submittedName>
</protein>
<evidence type="ECO:0000313" key="3">
    <source>
        <dbReference type="Proteomes" id="UP000629870"/>
    </source>
</evidence>
<evidence type="ECO:0000313" key="2">
    <source>
        <dbReference type="EMBL" id="MBB6017431.1"/>
    </source>
</evidence>
<accession>A0ABR6NTU1</accession>
<feature type="compositionally biased region" description="Polar residues" evidence="1">
    <location>
        <begin position="24"/>
        <end position="34"/>
    </location>
</feature>
<comment type="caution">
    <text evidence="2">The sequence shown here is derived from an EMBL/GenBank/DDBJ whole genome shotgun (WGS) entry which is preliminary data.</text>
</comment>
<proteinExistence type="predicted"/>